<organism evidence="3 4">
    <name type="scientific">Spirosoma utsteinense</name>
    <dbReference type="NCBI Taxonomy" id="2585773"/>
    <lineage>
        <taxon>Bacteria</taxon>
        <taxon>Pseudomonadati</taxon>
        <taxon>Bacteroidota</taxon>
        <taxon>Cytophagia</taxon>
        <taxon>Cytophagales</taxon>
        <taxon>Cytophagaceae</taxon>
        <taxon>Spirosoma</taxon>
    </lineage>
</organism>
<evidence type="ECO:0000313" key="4">
    <source>
        <dbReference type="Proteomes" id="UP000700732"/>
    </source>
</evidence>
<dbReference type="Gene3D" id="3.40.720.10">
    <property type="entry name" value="Alkaline Phosphatase, subunit A"/>
    <property type="match status" value="2"/>
</dbReference>
<dbReference type="PANTHER" id="PTHR47197">
    <property type="entry name" value="PROTEIN NIRF"/>
    <property type="match status" value="1"/>
</dbReference>
<protein>
    <submittedName>
        <fullName evidence="3">YVTN family beta-propeller protein</fullName>
    </submittedName>
</protein>
<dbReference type="Pfam" id="PF04185">
    <property type="entry name" value="Phosphoesterase"/>
    <property type="match status" value="1"/>
</dbReference>
<evidence type="ECO:0000313" key="3">
    <source>
        <dbReference type="EMBL" id="MBC3789885.1"/>
    </source>
</evidence>
<sequence length="918" mass="100928">MKHVLLGSLFFVSLTAFSQKTYTTLQVPGRAEFCRIDSAGKSVLPSGRYVTPAGKTIRIANDPFGMAISPNGQRAVTLHDGLLSVLDLRTMQATRVPDYAGRIPAVLKDGSFLGVAMGADNRTAYLSNGDKGRVLIFDTEQLRVLDSISLDGNGYVDSFTSDLILNGNELLVLDRGNFRLVRIDLATKRITASIPTGRQPFGLALTPDRKTAFVANVGLYAYPKVPGVTPTNKDTMMLKFPAYGAHTKESREGVEVEGRRIPGLGSPLVDEAMSVWMVDLATNKVTTKLKTGVQIGDQAAGRMIEEAEVVGGSSPNSVAVGSRYAYVSNATNDNISIIDHKLRKLAGTISLQIDPRLDRYRGMMPFGLTLSKDEKTIYVALLAFNAVAVVDVPTRKVRGLIPTGWGPTRVSLSPEGSTLYITSARGYGAGPNGGATFVKPPQGTYIGDIQLGTFQAVAVTALTPGPLQTYTRQVLANTYQTVALADNGRNPLPVLPKTRTSPIKHIVYITKENRTYDEVLGQLKMANGDSTLARFGVGVTMKSRIATARGNSGRTTDTAGDSIRITAADVMPNHSRLASQFTFSDNFYCDSDASIHGHHWMMGTIPNEWIEANAASAGRFDAFSKASGRQFPKSSGGIDPEDYNEIGGLWEALERSKVSFYNFGQVNEYAGNYEEQFDTTFGTAHPVVFPMPAAAFRHTSRNFAGYNTNIPDQFRMDQFEREFTARWIKGKQPLPQLLTVMLPNDHGSGPRPTEGYPYLHSYMADNDLAVGRMLHFLSRTKYWKNMLVIVTEDDPQGGVDHIDAHRSLLMLAGPYVKRGYVSHTHANFGSILKVIYNILGVNYVNQYDLTASLLQDMFTDKPDLRPYDAVLPDARVFDPQQAMKPYNKPFDWRKIQKGPEMDDRADQRAEHYRQQGEK</sequence>
<feature type="compositionally biased region" description="Basic and acidic residues" evidence="2">
    <location>
        <begin position="890"/>
        <end position="918"/>
    </location>
</feature>
<accession>A0ABR6W026</accession>
<dbReference type="EMBL" id="VFIA01000002">
    <property type="protein sequence ID" value="MBC3789885.1"/>
    <property type="molecule type" value="Genomic_DNA"/>
</dbReference>
<dbReference type="RefSeq" id="WP_186735454.1">
    <property type="nucleotide sequence ID" value="NZ_VFIA01000002.1"/>
</dbReference>
<dbReference type="InterPro" id="IPR051200">
    <property type="entry name" value="Host-pathogen_enzymatic-act"/>
</dbReference>
<gene>
    <name evidence="3" type="ORF">FH603_368</name>
</gene>
<reference evidence="3 4" key="1">
    <citation type="submission" date="2019-06" db="EMBL/GenBank/DDBJ databases">
        <title>Spirosoma utsteinense sp. nov. isolated from Antarctic ice-free soils.</title>
        <authorList>
            <person name="Tahon G."/>
        </authorList>
    </citation>
    <scope>NUCLEOTIDE SEQUENCE [LARGE SCALE GENOMIC DNA]</scope>
    <source>
        <strain evidence="3 4">LMG 31447</strain>
    </source>
</reference>
<dbReference type="InterPro" id="IPR017850">
    <property type="entry name" value="Alkaline_phosphatase_core_sf"/>
</dbReference>
<proteinExistence type="predicted"/>
<dbReference type="InterPro" id="IPR011045">
    <property type="entry name" value="N2O_reductase_N"/>
</dbReference>
<evidence type="ECO:0000256" key="2">
    <source>
        <dbReference type="SAM" id="MobiDB-lite"/>
    </source>
</evidence>
<dbReference type="SUPFAM" id="SSF50974">
    <property type="entry name" value="Nitrous oxide reductase, N-terminal domain"/>
    <property type="match status" value="1"/>
</dbReference>
<feature type="region of interest" description="Disordered" evidence="2">
    <location>
        <begin position="885"/>
        <end position="918"/>
    </location>
</feature>
<name>A0ABR6W026_9BACT</name>
<dbReference type="PANTHER" id="PTHR47197:SF3">
    <property type="entry name" value="DIHYDRO-HEME D1 DEHYDROGENASE"/>
    <property type="match status" value="1"/>
</dbReference>
<dbReference type="SUPFAM" id="SSF53649">
    <property type="entry name" value="Alkaline phosphatase-like"/>
    <property type="match status" value="1"/>
</dbReference>
<dbReference type="InterPro" id="IPR015943">
    <property type="entry name" value="WD40/YVTN_repeat-like_dom_sf"/>
</dbReference>
<evidence type="ECO:0000256" key="1">
    <source>
        <dbReference type="ARBA" id="ARBA00022801"/>
    </source>
</evidence>
<comment type="caution">
    <text evidence="3">The sequence shown here is derived from an EMBL/GenBank/DDBJ whole genome shotgun (WGS) entry which is preliminary data.</text>
</comment>
<keyword evidence="4" id="KW-1185">Reference proteome</keyword>
<dbReference type="InterPro" id="IPR007312">
    <property type="entry name" value="Phosphoesterase"/>
</dbReference>
<dbReference type="Proteomes" id="UP000700732">
    <property type="component" value="Unassembled WGS sequence"/>
</dbReference>
<keyword evidence="1" id="KW-0378">Hydrolase</keyword>
<dbReference type="Gene3D" id="2.130.10.10">
    <property type="entry name" value="YVTN repeat-like/Quinoprotein amine dehydrogenase"/>
    <property type="match status" value="2"/>
</dbReference>